<dbReference type="AlphaFoldDB" id="A0A561PAT8"/>
<reference evidence="1 2" key="1">
    <citation type="submission" date="2019-06" db="EMBL/GenBank/DDBJ databases">
        <title>Sorghum-associated microbial communities from plants grown in Nebraska, USA.</title>
        <authorList>
            <person name="Schachtman D."/>
        </authorList>
    </citation>
    <scope>NUCLEOTIDE SEQUENCE [LARGE SCALE GENOMIC DNA]</scope>
    <source>
        <strain evidence="1 2">1209</strain>
    </source>
</reference>
<sequence>MGLKPNKLFQVSETNVVEVVKKNILRQKPSFRWIIHCEVMNDHQAIKAEEKAYELTPKLRDIMQKEIDDNYSVSKKKWG</sequence>
<dbReference type="EMBL" id="VIWO01000009">
    <property type="protein sequence ID" value="TWF35253.1"/>
    <property type="molecule type" value="Genomic_DNA"/>
</dbReference>
<keyword evidence="2" id="KW-1185">Reference proteome</keyword>
<organism evidence="1 2">
    <name type="scientific">Chitinophaga polysaccharea</name>
    <dbReference type="NCBI Taxonomy" id="1293035"/>
    <lineage>
        <taxon>Bacteria</taxon>
        <taxon>Pseudomonadati</taxon>
        <taxon>Bacteroidota</taxon>
        <taxon>Chitinophagia</taxon>
        <taxon>Chitinophagales</taxon>
        <taxon>Chitinophagaceae</taxon>
        <taxon>Chitinophaga</taxon>
    </lineage>
</organism>
<dbReference type="Proteomes" id="UP000320811">
    <property type="component" value="Unassembled WGS sequence"/>
</dbReference>
<name>A0A561PAT8_9BACT</name>
<accession>A0A561PAT8</accession>
<proteinExistence type="predicted"/>
<protein>
    <submittedName>
        <fullName evidence="1">Uncharacterized protein</fullName>
    </submittedName>
</protein>
<comment type="caution">
    <text evidence="1">The sequence shown here is derived from an EMBL/GenBank/DDBJ whole genome shotgun (WGS) entry which is preliminary data.</text>
</comment>
<gene>
    <name evidence="1" type="ORF">FHW36_10939</name>
</gene>
<evidence type="ECO:0000313" key="2">
    <source>
        <dbReference type="Proteomes" id="UP000320811"/>
    </source>
</evidence>
<evidence type="ECO:0000313" key="1">
    <source>
        <dbReference type="EMBL" id="TWF35253.1"/>
    </source>
</evidence>